<dbReference type="SMART" id="SM00824">
    <property type="entry name" value="PKS_TE"/>
    <property type="match status" value="1"/>
</dbReference>
<dbReference type="SUPFAM" id="SSF53901">
    <property type="entry name" value="Thiolase-like"/>
    <property type="match status" value="1"/>
</dbReference>
<dbReference type="InterPro" id="IPR020841">
    <property type="entry name" value="PKS_Beta-ketoAc_synthase_dom"/>
</dbReference>
<dbReference type="GO" id="GO:0005737">
    <property type="term" value="C:cytoplasm"/>
    <property type="evidence" value="ECO:0007669"/>
    <property type="project" value="TreeGrafter"/>
</dbReference>
<dbReference type="EMBL" id="UHID01000005">
    <property type="protein sequence ID" value="SUP34992.1"/>
    <property type="molecule type" value="Genomic_DNA"/>
</dbReference>
<evidence type="ECO:0000313" key="10">
    <source>
        <dbReference type="Proteomes" id="UP000254150"/>
    </source>
</evidence>
<dbReference type="Pfam" id="PF16197">
    <property type="entry name" value="KAsynt_C_assoc"/>
    <property type="match status" value="1"/>
</dbReference>
<dbReference type="InterPro" id="IPR029058">
    <property type="entry name" value="AB_hydrolase_fold"/>
</dbReference>
<protein>
    <submittedName>
        <fullName evidence="9">Beta-ketoacyl synthase</fullName>
        <ecNumber evidence="9">2.3.1.41</ecNumber>
    </submittedName>
</protein>
<keyword evidence="4" id="KW-0045">Antibiotic biosynthesis</keyword>
<dbReference type="InterPro" id="IPR014031">
    <property type="entry name" value="Ketoacyl_synth_C"/>
</dbReference>
<dbReference type="InterPro" id="IPR018201">
    <property type="entry name" value="Ketoacyl_synth_AS"/>
</dbReference>
<dbReference type="GO" id="GO:0005886">
    <property type="term" value="C:plasma membrane"/>
    <property type="evidence" value="ECO:0007669"/>
    <property type="project" value="TreeGrafter"/>
</dbReference>
<name>A0A380NB70_STRGR</name>
<dbReference type="GO" id="GO:0071770">
    <property type="term" value="P:DIM/DIP cell wall layer assembly"/>
    <property type="evidence" value="ECO:0007669"/>
    <property type="project" value="TreeGrafter"/>
</dbReference>
<evidence type="ECO:0000256" key="1">
    <source>
        <dbReference type="ARBA" id="ARBA00022450"/>
    </source>
</evidence>
<evidence type="ECO:0000313" key="9">
    <source>
        <dbReference type="EMBL" id="SUP34992.1"/>
    </source>
</evidence>
<keyword evidence="2" id="KW-0597">Phosphoprotein</keyword>
<dbReference type="Gene3D" id="3.30.70.3290">
    <property type="match status" value="1"/>
</dbReference>
<dbReference type="InterPro" id="IPR050091">
    <property type="entry name" value="PKS_NRPS_Biosynth_Enz"/>
</dbReference>
<dbReference type="InterPro" id="IPR014030">
    <property type="entry name" value="Ketoacyl_synth_N"/>
</dbReference>
<evidence type="ECO:0000256" key="3">
    <source>
        <dbReference type="ARBA" id="ARBA00022679"/>
    </source>
</evidence>
<keyword evidence="3 9" id="KW-0808">Transferase</keyword>
<dbReference type="InterPro" id="IPR016036">
    <property type="entry name" value="Malonyl_transacylase_ACP-bd"/>
</dbReference>
<dbReference type="InterPro" id="IPR001227">
    <property type="entry name" value="Ac_transferase_dom_sf"/>
</dbReference>
<dbReference type="Pfam" id="PF02801">
    <property type="entry name" value="Ketoacyl-synt_C"/>
    <property type="match status" value="1"/>
</dbReference>
<dbReference type="PROSITE" id="PS52004">
    <property type="entry name" value="KS3_2"/>
    <property type="match status" value="1"/>
</dbReference>
<dbReference type="PROSITE" id="PS50075">
    <property type="entry name" value="CARRIER"/>
    <property type="match status" value="1"/>
</dbReference>
<dbReference type="CDD" id="cd00833">
    <property type="entry name" value="PKS"/>
    <property type="match status" value="1"/>
</dbReference>
<dbReference type="InterPro" id="IPR014043">
    <property type="entry name" value="Acyl_transferase_dom"/>
</dbReference>
<dbReference type="GO" id="GO:0006633">
    <property type="term" value="P:fatty acid biosynthetic process"/>
    <property type="evidence" value="ECO:0007669"/>
    <property type="project" value="InterPro"/>
</dbReference>
<dbReference type="InterPro" id="IPR016035">
    <property type="entry name" value="Acyl_Trfase/lysoPLipase"/>
</dbReference>
<dbReference type="GO" id="GO:0017000">
    <property type="term" value="P:antibiotic biosynthetic process"/>
    <property type="evidence" value="ECO:0007669"/>
    <property type="project" value="UniProtKB-KW"/>
</dbReference>
<dbReference type="PANTHER" id="PTHR43775">
    <property type="entry name" value="FATTY ACID SYNTHASE"/>
    <property type="match status" value="1"/>
</dbReference>
<dbReference type="SUPFAM" id="SSF47336">
    <property type="entry name" value="ACP-like"/>
    <property type="match status" value="1"/>
</dbReference>
<sequence length="1224" mass="128341">MSTQSHPHDSETAVAVVGMACRYPGAPDVRSFWHALRSGSEGITQFKRDDLVAAGADPDLVWHPDYVAARGVLDGSRSFDWRAFGYSRAEAALLDPQHRVFLECAAAALDDAGLDPARFPGWIGLYAGSEGPVLPQRDDVDALAQMIGRRPDFLTTRAAYKLGLRGPAVTVQTACSTSLTAVHTAVQSLLSYECDAALAGGVSLAPQGEWGYLYQEGGILSPDGHCRPFDEEARGTVPGEGVGLVVLKRLDDALRDDDRIAGVLLGTALNNDGSDKIGYTAPSLAGQRDAILLAQKTAGVDPAEIGYVEAHGTATRMGDPVELQALTDAFRTSTEAVRGCWIGAVKSNIGHTGSASGVAGLIKTLLMLEHGELVPTLHYQRPNPLLGLDSTPFEVCARRAPWPAPDGGRPRLAAVSSFGVGGTNAHVVLAQAPVRALPAAARGGPRLLALSGTSARSRDALRDELADALGSGAAHEDGDALLAQAARTLADRRRLPWRQAVVVDGSENAAGTLRVAAPLASPAGLDRVAFLLPGQGTLTGAAGAAAYRLQPSFRAAFDTWRETVRDVCGVDLAPVVDEQAAPGGWFEDTVHQQLGLLVLGHTLGRNLMDLGVTPSALLGNSIGEYTAATLAGVWSPEQAARLVHARATAMRDTEPGRMAAVTASRAELAARLGQAHPGVEVAVAGPGRTVLAGPCAAMDRLLDGDTLDGLDVRLLDVRHAFHSSAMTEAADALRAAVVAEPSQAPALRVVANSTGTWADPEHLRTPDHWARQLRGTVRLESGLTTLLDAGCDLYVELGPGTSTIGALRRHTAWDPAHTTVPFIGAEPDRAEATLLRALGTLWERGAGIDLAELAGTPRPRRRSLPVQSYDPVEPEDDGAHTAGRDASARAPQRSAEPGEGRGGLARTVERLWCAALGVNGASAGDDFLALGGESLSAVTLMGDVRRRTAATVAVVDFLADPTFGNLLALVERAGEAAAPPAGTVRLRPGTGRPVFLVADSLDSTAGYQELAAALDTTRPVHGLENAQPLGSSVSHIAGRHVAALRAVQPEGPYTLGGWSFGAVVAQEAARQLTGAGQRVDVLLCLDGYAPDRKGRPVATDPAFLTAQLRLQADVLLGRGTFGAKLARAPRPRRVFLSRIRALLRHRPRPVPCPAVVLTASARPADAARIRRALALLHTSTEIRPVPGDHWSMLTAPHVGAVARETDRAIALHGHTDRTDGEPRP</sequence>
<dbReference type="SMART" id="SM00825">
    <property type="entry name" value="PKS_KS"/>
    <property type="match status" value="1"/>
</dbReference>
<keyword evidence="1" id="KW-0596">Phosphopantetheine</keyword>
<gene>
    <name evidence="9" type="primary">ppsE_2</name>
    <name evidence="9" type="ORF">NCTC7807_01884</name>
</gene>
<dbReference type="InterPro" id="IPR032821">
    <property type="entry name" value="PKS_assoc"/>
</dbReference>
<feature type="compositionally biased region" description="Basic and acidic residues" evidence="6">
    <location>
        <begin position="877"/>
        <end position="887"/>
    </location>
</feature>
<evidence type="ECO:0000256" key="6">
    <source>
        <dbReference type="SAM" id="MobiDB-lite"/>
    </source>
</evidence>
<dbReference type="Pfam" id="PF00109">
    <property type="entry name" value="ketoacyl-synt"/>
    <property type="match status" value="1"/>
</dbReference>
<dbReference type="InterPro" id="IPR020802">
    <property type="entry name" value="TesA-like"/>
</dbReference>
<reference evidence="9 10" key="1">
    <citation type="submission" date="2018-06" db="EMBL/GenBank/DDBJ databases">
        <authorList>
            <consortium name="Pathogen Informatics"/>
            <person name="Doyle S."/>
        </authorList>
    </citation>
    <scope>NUCLEOTIDE SEQUENCE [LARGE SCALE GENOMIC DNA]</scope>
    <source>
        <strain evidence="9 10">NCTC7807</strain>
    </source>
</reference>
<dbReference type="SUPFAM" id="SSF55048">
    <property type="entry name" value="Probable ACP-binding domain of malonyl-CoA ACP transacylase"/>
    <property type="match status" value="1"/>
</dbReference>
<dbReference type="Pfam" id="PF00698">
    <property type="entry name" value="Acyl_transf_1"/>
    <property type="match status" value="1"/>
</dbReference>
<dbReference type="GO" id="GO:0004312">
    <property type="term" value="F:fatty acid synthase activity"/>
    <property type="evidence" value="ECO:0007669"/>
    <property type="project" value="TreeGrafter"/>
</dbReference>
<evidence type="ECO:0000256" key="4">
    <source>
        <dbReference type="ARBA" id="ARBA00023194"/>
    </source>
</evidence>
<evidence type="ECO:0000256" key="2">
    <source>
        <dbReference type="ARBA" id="ARBA00022553"/>
    </source>
</evidence>
<dbReference type="InterPro" id="IPR001031">
    <property type="entry name" value="Thioesterase"/>
</dbReference>
<dbReference type="SUPFAM" id="SSF53474">
    <property type="entry name" value="alpha/beta-Hydrolases"/>
    <property type="match status" value="1"/>
</dbReference>
<dbReference type="InterPro" id="IPR016039">
    <property type="entry name" value="Thiolase-like"/>
</dbReference>
<dbReference type="Gene3D" id="3.40.50.1820">
    <property type="entry name" value="alpha/beta hydrolase"/>
    <property type="match status" value="1"/>
</dbReference>
<evidence type="ECO:0000259" key="7">
    <source>
        <dbReference type="PROSITE" id="PS50075"/>
    </source>
</evidence>
<evidence type="ECO:0000259" key="8">
    <source>
        <dbReference type="PROSITE" id="PS52004"/>
    </source>
</evidence>
<dbReference type="EC" id="2.3.1.41" evidence="9"/>
<dbReference type="PANTHER" id="PTHR43775:SF37">
    <property type="entry name" value="SI:DKEY-61P9.11"/>
    <property type="match status" value="1"/>
</dbReference>
<dbReference type="Pfam" id="PF00550">
    <property type="entry name" value="PP-binding"/>
    <property type="match status" value="1"/>
</dbReference>
<evidence type="ECO:0000256" key="5">
    <source>
        <dbReference type="ARBA" id="ARBA00023315"/>
    </source>
</evidence>
<dbReference type="SMART" id="SM00827">
    <property type="entry name" value="PKS_AT"/>
    <property type="match status" value="1"/>
</dbReference>
<dbReference type="GO" id="GO:0004315">
    <property type="term" value="F:3-oxoacyl-[acyl-carrier-protein] synthase activity"/>
    <property type="evidence" value="ECO:0007669"/>
    <property type="project" value="UniProtKB-EC"/>
</dbReference>
<proteinExistence type="predicted"/>
<feature type="domain" description="Carrier" evidence="7">
    <location>
        <begin position="899"/>
        <end position="974"/>
    </location>
</feature>
<keyword evidence="5 9" id="KW-0012">Acyltransferase</keyword>
<dbReference type="InterPro" id="IPR036736">
    <property type="entry name" value="ACP-like_sf"/>
</dbReference>
<accession>A0A380NB70</accession>
<dbReference type="Proteomes" id="UP000254150">
    <property type="component" value="Unassembled WGS sequence"/>
</dbReference>
<dbReference type="InterPro" id="IPR009081">
    <property type="entry name" value="PP-bd_ACP"/>
</dbReference>
<dbReference type="PROSITE" id="PS00606">
    <property type="entry name" value="KS3_1"/>
    <property type="match status" value="1"/>
</dbReference>
<dbReference type="Pfam" id="PF00975">
    <property type="entry name" value="Thioesterase"/>
    <property type="match status" value="1"/>
</dbReference>
<dbReference type="Gene3D" id="1.10.1200.10">
    <property type="entry name" value="ACP-like"/>
    <property type="match status" value="1"/>
</dbReference>
<dbReference type="SUPFAM" id="SSF52151">
    <property type="entry name" value="FabD/lysophospholipase-like"/>
    <property type="match status" value="1"/>
</dbReference>
<dbReference type="Gene3D" id="3.40.366.10">
    <property type="entry name" value="Malonyl-Coenzyme A Acyl Carrier Protein, domain 2"/>
    <property type="match status" value="1"/>
</dbReference>
<feature type="domain" description="Ketosynthase family 3 (KS3)" evidence="8">
    <location>
        <begin position="11"/>
        <end position="431"/>
    </location>
</feature>
<organism evidence="9 10">
    <name type="scientific">Streptomyces griseus</name>
    <dbReference type="NCBI Taxonomy" id="1911"/>
    <lineage>
        <taxon>Bacteria</taxon>
        <taxon>Bacillati</taxon>
        <taxon>Actinomycetota</taxon>
        <taxon>Actinomycetes</taxon>
        <taxon>Kitasatosporales</taxon>
        <taxon>Streptomycetaceae</taxon>
        <taxon>Streptomyces</taxon>
    </lineage>
</organism>
<dbReference type="Gene3D" id="3.40.47.10">
    <property type="match status" value="1"/>
</dbReference>
<dbReference type="AlphaFoldDB" id="A0A380NB70"/>
<feature type="region of interest" description="Disordered" evidence="6">
    <location>
        <begin position="853"/>
        <end position="902"/>
    </location>
</feature>
<dbReference type="RefSeq" id="WP_115068349.1">
    <property type="nucleotide sequence ID" value="NZ_UHID01000005.1"/>
</dbReference>